<dbReference type="GO" id="GO:0030313">
    <property type="term" value="C:cell envelope"/>
    <property type="evidence" value="ECO:0007669"/>
    <property type="project" value="UniProtKB-SubCell"/>
</dbReference>
<reference evidence="5 6" key="1">
    <citation type="submission" date="2017-06" db="EMBL/GenBank/DDBJ databases">
        <title>Genome sequencing of cyanobaciteial culture collection at National Institute for Environmental Studies (NIES).</title>
        <authorList>
            <person name="Hirose Y."/>
            <person name="Shimura Y."/>
            <person name="Fujisawa T."/>
            <person name="Nakamura Y."/>
            <person name="Kawachi M."/>
        </authorList>
    </citation>
    <scope>NUCLEOTIDE SEQUENCE [LARGE SCALE GENOMIC DNA]</scope>
    <source>
        <strain evidence="5 6">NIES-21</strain>
    </source>
</reference>
<evidence type="ECO:0000313" key="6">
    <source>
        <dbReference type="Proteomes" id="UP000218287"/>
    </source>
</evidence>
<dbReference type="InterPro" id="IPR059052">
    <property type="entry name" value="HH_YbhG-like"/>
</dbReference>
<dbReference type="Gene3D" id="1.10.287.470">
    <property type="entry name" value="Helix hairpin bin"/>
    <property type="match status" value="1"/>
</dbReference>
<name>A0A1Z4GLF0_9CYAN</name>
<evidence type="ECO:0000259" key="4">
    <source>
        <dbReference type="Pfam" id="PF25881"/>
    </source>
</evidence>
<dbReference type="EMBL" id="AP018174">
    <property type="protein sequence ID" value="BAY18327.1"/>
    <property type="molecule type" value="Genomic_DNA"/>
</dbReference>
<dbReference type="AlphaFoldDB" id="A0A1Z4GLF0"/>
<organism evidence="5 6">
    <name type="scientific">Anabaenopsis circularis NIES-21</name>
    <dbReference type="NCBI Taxonomy" id="1085406"/>
    <lineage>
        <taxon>Bacteria</taxon>
        <taxon>Bacillati</taxon>
        <taxon>Cyanobacteriota</taxon>
        <taxon>Cyanophyceae</taxon>
        <taxon>Nostocales</taxon>
        <taxon>Nodulariaceae</taxon>
        <taxon>Anabaenopsis</taxon>
    </lineage>
</organism>
<dbReference type="Gene3D" id="2.40.30.170">
    <property type="match status" value="1"/>
</dbReference>
<dbReference type="PANTHER" id="PTHR32347:SF27">
    <property type="entry name" value="RND EFFLUX PUMP MEMBRANE FUSION PROTEIN BARREL-SANDWICH DOMAIN-CONTAINING PROTEIN"/>
    <property type="match status" value="1"/>
</dbReference>
<dbReference type="InterPro" id="IPR014315">
    <property type="entry name" value="ABC_heterocyst_DevB"/>
</dbReference>
<dbReference type="SUPFAM" id="SSF111369">
    <property type="entry name" value="HlyD-like secretion proteins"/>
    <property type="match status" value="1"/>
</dbReference>
<dbReference type="NCBIfam" id="TIGR02971">
    <property type="entry name" value="heterocyst_DevB"/>
    <property type="match status" value="1"/>
</dbReference>
<evidence type="ECO:0000256" key="3">
    <source>
        <dbReference type="SAM" id="Coils"/>
    </source>
</evidence>
<dbReference type="Pfam" id="PF25881">
    <property type="entry name" value="HH_YBHG"/>
    <property type="match status" value="1"/>
</dbReference>
<keyword evidence="6" id="KW-1185">Reference proteome</keyword>
<keyword evidence="2 3" id="KW-0175">Coiled coil</keyword>
<gene>
    <name evidence="5" type="ORF">NIES21_41730</name>
</gene>
<accession>A0A1Z4GLF0</accession>
<dbReference type="OrthoDB" id="556614at2"/>
<dbReference type="Gene3D" id="2.40.50.100">
    <property type="match status" value="1"/>
</dbReference>
<evidence type="ECO:0000313" key="5">
    <source>
        <dbReference type="EMBL" id="BAY18327.1"/>
    </source>
</evidence>
<protein>
    <submittedName>
        <fullName evidence="5">DevB family ABC exporter membrane fusion protein</fullName>
    </submittedName>
</protein>
<comment type="subcellular location">
    <subcellularLocation>
        <location evidence="1">Cell envelope</location>
    </subcellularLocation>
</comment>
<dbReference type="PRINTS" id="PR01490">
    <property type="entry name" value="RTXTOXIND"/>
</dbReference>
<dbReference type="PANTHER" id="PTHR32347">
    <property type="entry name" value="EFFLUX SYSTEM COMPONENT YKNX-RELATED"/>
    <property type="match status" value="1"/>
</dbReference>
<feature type="domain" description="YbhG-like alpha-helical hairpin" evidence="4">
    <location>
        <begin position="156"/>
        <end position="239"/>
    </location>
</feature>
<dbReference type="InterPro" id="IPR050465">
    <property type="entry name" value="UPF0194_transport"/>
</dbReference>
<sequence>MLQNLPAKASSATVRQWIGLGATALIVAGGVSAYLLSQSPSKPQVENQNAAISSPQITTVTALGRLEPQGEIIKLSAPTANNGNRVDQLLVKQGDRVKIGQVIAILDSRDRLFAAYQQAQEDVKVAQAKMAITKAGAKTGEINAQRAEIARLEAQRLGDIDAQAATVARLTSEQTNALRQYNRYQSLYEQGAISASDRDSRQLALDTAQKSLQEAQAVLERIQSTSPAQLNQARANLERIAEVRPVDVKQNQAEIDRAVAAMKQAKAELDQAYVRSPMNGEILEIHTHAGEVVGNDGIVEIGQTQQMYAVAEVYQSDISKVKVGQKVRVSSDSISGELLGKVERIDSQVKRQNVVNTDPSTNIDGRVVEVHIALDGASSKKAAKFTNLQITAEIEQ</sequence>
<proteinExistence type="predicted"/>
<evidence type="ECO:0000256" key="1">
    <source>
        <dbReference type="ARBA" id="ARBA00004196"/>
    </source>
</evidence>
<evidence type="ECO:0000256" key="2">
    <source>
        <dbReference type="ARBA" id="ARBA00023054"/>
    </source>
</evidence>
<feature type="coiled-coil region" evidence="3">
    <location>
        <begin position="205"/>
        <end position="275"/>
    </location>
</feature>
<dbReference type="Proteomes" id="UP000218287">
    <property type="component" value="Chromosome"/>
</dbReference>